<dbReference type="Proteomes" id="UP001501563">
    <property type="component" value="Unassembled WGS sequence"/>
</dbReference>
<evidence type="ECO:0000313" key="1">
    <source>
        <dbReference type="EMBL" id="GAA3866315.1"/>
    </source>
</evidence>
<protein>
    <recommendedName>
        <fullName evidence="3">Serine protease</fullName>
    </recommendedName>
</protein>
<proteinExistence type="predicted"/>
<comment type="caution">
    <text evidence="1">The sequence shown here is derived from an EMBL/GenBank/DDBJ whole genome shotgun (WGS) entry which is preliminary data.</text>
</comment>
<dbReference type="Pfam" id="PF13365">
    <property type="entry name" value="Trypsin_2"/>
    <property type="match status" value="1"/>
</dbReference>
<evidence type="ECO:0000313" key="2">
    <source>
        <dbReference type="Proteomes" id="UP001501563"/>
    </source>
</evidence>
<name>A0ABP7K642_9ACTN</name>
<sequence>MWAAMKIDTPSKELLFATVRISNRALGTVGTGFIAHAPIADNLFVPLIVTNRHVLERTDQLVLGFLAKSPETGEPRYGERRDVAINGDTWIGHPDPQVDVAVIPIAGIINAISDLFYRTIPTALMEFTEDEIFIDAVEEITFIGYPSGHQDPFHLTPITRRGISATPIEMPFGGKKMFLVDGSVFGGSSGSPVFLLNEGTYRSGPTTVSAGNRMVLVGIIAASIQQLTDEPVVANYVPHIALARDLDLGIVFNRHAILETIDAYLTRFGQKRVSVANQAG</sequence>
<evidence type="ECO:0008006" key="3">
    <source>
        <dbReference type="Google" id="ProtNLM"/>
    </source>
</evidence>
<accession>A0ABP7K642</accession>
<organism evidence="1 2">
    <name type="scientific">Streptomyces lannensis</name>
    <dbReference type="NCBI Taxonomy" id="766498"/>
    <lineage>
        <taxon>Bacteria</taxon>
        <taxon>Bacillati</taxon>
        <taxon>Actinomycetota</taxon>
        <taxon>Actinomycetes</taxon>
        <taxon>Kitasatosporales</taxon>
        <taxon>Streptomycetaceae</taxon>
        <taxon>Streptomyces</taxon>
    </lineage>
</organism>
<dbReference type="Gene3D" id="2.40.10.120">
    <property type="match status" value="1"/>
</dbReference>
<reference evidence="2" key="1">
    <citation type="journal article" date="2019" name="Int. J. Syst. Evol. Microbiol.">
        <title>The Global Catalogue of Microorganisms (GCM) 10K type strain sequencing project: providing services to taxonomists for standard genome sequencing and annotation.</title>
        <authorList>
            <consortium name="The Broad Institute Genomics Platform"/>
            <consortium name="The Broad Institute Genome Sequencing Center for Infectious Disease"/>
            <person name="Wu L."/>
            <person name="Ma J."/>
        </authorList>
    </citation>
    <scope>NUCLEOTIDE SEQUENCE [LARGE SCALE GENOMIC DNA]</scope>
    <source>
        <strain evidence="2">JCM 16578</strain>
    </source>
</reference>
<gene>
    <name evidence="1" type="ORF">GCM10022207_33430</name>
</gene>
<dbReference type="SUPFAM" id="SSF50494">
    <property type="entry name" value="Trypsin-like serine proteases"/>
    <property type="match status" value="1"/>
</dbReference>
<dbReference type="EMBL" id="BAAAZA010000008">
    <property type="protein sequence ID" value="GAA3866315.1"/>
    <property type="molecule type" value="Genomic_DNA"/>
</dbReference>
<dbReference type="InterPro" id="IPR009003">
    <property type="entry name" value="Peptidase_S1_PA"/>
</dbReference>
<keyword evidence="2" id="KW-1185">Reference proteome</keyword>